<dbReference type="Proteomes" id="UP001500218">
    <property type="component" value="Unassembled WGS sequence"/>
</dbReference>
<sequence length="258" mass="28254">MADERSTNATDSPHRPLTWQAAFDDPVEWVAAVQARLPDQPAVASGSASRTRIGLAFELAVGLVLVVDAYQDRIARLPVERAEWIRAQVELYRLAGGHDQVGSLLQAACYMAALDEFVVKYGLWGSAEQALQITTMLIGMDWPAKLWTAAEGELRALWSVHCASGREELHSWGDVVVSVPLQRSTGVCGEFVSAYADLIVGPLLVEIKTGHVSSDWDLRDAYDQLARYARLAPAAGHPITTLGLYLARYGQLLTWPVK</sequence>
<organism evidence="1 2">
    <name type="scientific">Luedemannella flava</name>
    <dbReference type="NCBI Taxonomy" id="349316"/>
    <lineage>
        <taxon>Bacteria</taxon>
        <taxon>Bacillati</taxon>
        <taxon>Actinomycetota</taxon>
        <taxon>Actinomycetes</taxon>
        <taxon>Micromonosporales</taxon>
        <taxon>Micromonosporaceae</taxon>
        <taxon>Luedemannella</taxon>
    </lineage>
</organism>
<gene>
    <name evidence="1" type="ORF">GCM10009682_25200</name>
</gene>
<protein>
    <recommendedName>
        <fullName evidence="3">PD-(D/E)XK endonuclease-like domain-containing protein</fullName>
    </recommendedName>
</protein>
<reference evidence="1 2" key="1">
    <citation type="journal article" date="2019" name="Int. J. Syst. Evol. Microbiol.">
        <title>The Global Catalogue of Microorganisms (GCM) 10K type strain sequencing project: providing services to taxonomists for standard genome sequencing and annotation.</title>
        <authorList>
            <consortium name="The Broad Institute Genomics Platform"/>
            <consortium name="The Broad Institute Genome Sequencing Center for Infectious Disease"/>
            <person name="Wu L."/>
            <person name="Ma J."/>
        </authorList>
    </citation>
    <scope>NUCLEOTIDE SEQUENCE [LARGE SCALE GENOMIC DNA]</scope>
    <source>
        <strain evidence="1 2">JCM 13250</strain>
    </source>
</reference>
<name>A0ABN2LXH7_9ACTN</name>
<keyword evidence="2" id="KW-1185">Reference proteome</keyword>
<evidence type="ECO:0008006" key="3">
    <source>
        <dbReference type="Google" id="ProtNLM"/>
    </source>
</evidence>
<evidence type="ECO:0000313" key="1">
    <source>
        <dbReference type="EMBL" id="GAA1802318.1"/>
    </source>
</evidence>
<dbReference type="EMBL" id="BAAALT010000064">
    <property type="protein sequence ID" value="GAA1802318.1"/>
    <property type="molecule type" value="Genomic_DNA"/>
</dbReference>
<evidence type="ECO:0000313" key="2">
    <source>
        <dbReference type="Proteomes" id="UP001500218"/>
    </source>
</evidence>
<proteinExistence type="predicted"/>
<comment type="caution">
    <text evidence="1">The sequence shown here is derived from an EMBL/GenBank/DDBJ whole genome shotgun (WGS) entry which is preliminary data.</text>
</comment>
<dbReference type="RefSeq" id="WP_344129887.1">
    <property type="nucleotide sequence ID" value="NZ_BAAALT010000064.1"/>
</dbReference>
<accession>A0ABN2LXH7</accession>